<dbReference type="GO" id="GO:0050660">
    <property type="term" value="F:flavin adenine dinucleotide binding"/>
    <property type="evidence" value="ECO:0007669"/>
    <property type="project" value="InterPro"/>
</dbReference>
<gene>
    <name evidence="8" type="ORF">CEP51_005003</name>
</gene>
<comment type="caution">
    <text evidence="8">The sequence shown here is derived from an EMBL/GenBank/DDBJ whole genome shotgun (WGS) entry which is preliminary data.</text>
</comment>
<evidence type="ECO:0000256" key="3">
    <source>
        <dbReference type="ARBA" id="ARBA00022630"/>
    </source>
</evidence>
<reference evidence="8 9" key="1">
    <citation type="submission" date="2017-06" db="EMBL/GenBank/DDBJ databases">
        <title>Comparative genomic analysis of Ambrosia Fusariam Clade fungi.</title>
        <authorList>
            <person name="Stajich J.E."/>
            <person name="Carrillo J."/>
            <person name="Kijimoto T."/>
            <person name="Eskalen A."/>
            <person name="O'Donnell K."/>
            <person name="Kasson M."/>
        </authorList>
    </citation>
    <scope>NUCLEOTIDE SEQUENCE [LARGE SCALE GENOMIC DNA]</scope>
    <source>
        <strain evidence="8 9">NRRL62606</strain>
    </source>
</reference>
<dbReference type="InterPro" id="IPR020946">
    <property type="entry name" value="Flavin_mOase-like"/>
</dbReference>
<evidence type="ECO:0008006" key="10">
    <source>
        <dbReference type="Google" id="ProtNLM"/>
    </source>
</evidence>
<evidence type="ECO:0000256" key="2">
    <source>
        <dbReference type="ARBA" id="ARBA00010139"/>
    </source>
</evidence>
<dbReference type="EMBL" id="NKCL01000096">
    <property type="protein sequence ID" value="RSL82690.1"/>
    <property type="molecule type" value="Genomic_DNA"/>
</dbReference>
<sequence>MGSINGTNSTGMYIHPISPGPPTVTIIGGGFSGISALYRCRKLGFDARILERGDDFGGVWYWNRYPGARVDSERPFYQLNIPEAYESWTFSERFPDHNELRRYINHIDKVLNLTKNTIFNAKVIKATFDDAAAEWTVSTASGLCISSKYLILATGLLHKEYVPDLPGLATYKGRVEHSASYPQDLILQGRKVAVVGSGATAVQIVQSAAKDTAVAGSLTVLMRRPSTCVPLRQQRLSAADQGKWKGYFCTLFNAGRESFTGFPLASTGKMVTQVTEQEREARFEELWQRGAFNFLLAGYIDIAASPEANRAIYDFWARKVRERITDPFKRDIMAPLEPVYPFGTKRPPLEADYYECLDMDHVEIVPLEKNPIKNFVDNGVILQDDTHRQLDVVILATGFDSFTGSLTQLGLKGKDGTDLDEVWSGGVRTHLGMFVNGFPNAFIIYGPQAPTAFSNGPTILECQADLVAETMARMEKEGICSIEATLQAEDDWGKATDATVQGTLMNETNSWWNGGNIPGKKIQTLVFNVGISRYEEICRGKLATWEGFDVSKKTGARLA</sequence>
<proteinExistence type="inferred from homology"/>
<evidence type="ECO:0000256" key="4">
    <source>
        <dbReference type="ARBA" id="ARBA00022827"/>
    </source>
</evidence>
<keyword evidence="9" id="KW-1185">Reference proteome</keyword>
<dbReference type="InterPro" id="IPR036188">
    <property type="entry name" value="FAD/NAD-bd_sf"/>
</dbReference>
<dbReference type="GO" id="GO:0050661">
    <property type="term" value="F:NADP binding"/>
    <property type="evidence" value="ECO:0007669"/>
    <property type="project" value="InterPro"/>
</dbReference>
<dbReference type="Proteomes" id="UP000287972">
    <property type="component" value="Unassembled WGS sequence"/>
</dbReference>
<protein>
    <recommendedName>
        <fullName evidence="10">FAD/NAD(P)-binding domain-containing protein</fullName>
    </recommendedName>
</protein>
<dbReference type="InterPro" id="IPR050775">
    <property type="entry name" value="FAD-binding_Monooxygenases"/>
</dbReference>
<dbReference type="SUPFAM" id="SSF51905">
    <property type="entry name" value="FAD/NAD(P)-binding domain"/>
    <property type="match status" value="1"/>
</dbReference>
<dbReference type="PANTHER" id="PTHR43098:SF3">
    <property type="entry name" value="L-ORNITHINE N(5)-MONOOXYGENASE-RELATED"/>
    <property type="match status" value="1"/>
</dbReference>
<dbReference type="Pfam" id="PF00743">
    <property type="entry name" value="FMO-like"/>
    <property type="match status" value="1"/>
</dbReference>
<comment type="cofactor">
    <cofactor evidence="1">
        <name>FAD</name>
        <dbReference type="ChEBI" id="CHEBI:57692"/>
    </cofactor>
</comment>
<evidence type="ECO:0000256" key="5">
    <source>
        <dbReference type="ARBA" id="ARBA00022857"/>
    </source>
</evidence>
<dbReference type="Gene3D" id="3.50.50.60">
    <property type="entry name" value="FAD/NAD(P)-binding domain"/>
    <property type="match status" value="2"/>
</dbReference>
<name>A0A428RYR3_9HYPO</name>
<keyword evidence="4" id="KW-0274">FAD</keyword>
<evidence type="ECO:0000256" key="7">
    <source>
        <dbReference type="ARBA" id="ARBA00023033"/>
    </source>
</evidence>
<organism evidence="8 9">
    <name type="scientific">Fusarium floridanum</name>
    <dbReference type="NCBI Taxonomy" id="1325733"/>
    <lineage>
        <taxon>Eukaryota</taxon>
        <taxon>Fungi</taxon>
        <taxon>Dikarya</taxon>
        <taxon>Ascomycota</taxon>
        <taxon>Pezizomycotina</taxon>
        <taxon>Sordariomycetes</taxon>
        <taxon>Hypocreomycetidae</taxon>
        <taxon>Hypocreales</taxon>
        <taxon>Nectriaceae</taxon>
        <taxon>Fusarium</taxon>
        <taxon>Fusarium solani species complex</taxon>
    </lineage>
</organism>
<evidence type="ECO:0000256" key="6">
    <source>
        <dbReference type="ARBA" id="ARBA00023002"/>
    </source>
</evidence>
<evidence type="ECO:0000256" key="1">
    <source>
        <dbReference type="ARBA" id="ARBA00001974"/>
    </source>
</evidence>
<dbReference type="PANTHER" id="PTHR43098">
    <property type="entry name" value="L-ORNITHINE N(5)-MONOOXYGENASE-RELATED"/>
    <property type="match status" value="1"/>
</dbReference>
<keyword evidence="7" id="KW-0503">Monooxygenase</keyword>
<comment type="similarity">
    <text evidence="2">Belongs to the FAD-binding monooxygenase family.</text>
</comment>
<accession>A0A428RYR3</accession>
<dbReference type="AlphaFoldDB" id="A0A428RYR3"/>
<dbReference type="GO" id="GO:0004499">
    <property type="term" value="F:N,N-dimethylaniline monooxygenase activity"/>
    <property type="evidence" value="ECO:0007669"/>
    <property type="project" value="InterPro"/>
</dbReference>
<evidence type="ECO:0000313" key="8">
    <source>
        <dbReference type="EMBL" id="RSL82690.1"/>
    </source>
</evidence>
<keyword evidence="5" id="KW-0521">NADP</keyword>
<keyword evidence="6" id="KW-0560">Oxidoreductase</keyword>
<keyword evidence="3" id="KW-0285">Flavoprotein</keyword>
<evidence type="ECO:0000313" key="9">
    <source>
        <dbReference type="Proteomes" id="UP000287972"/>
    </source>
</evidence>